<organism evidence="2 3">
    <name type="scientific">Beauveria bassiana D1-5</name>
    <dbReference type="NCBI Taxonomy" id="1245745"/>
    <lineage>
        <taxon>Eukaryota</taxon>
        <taxon>Fungi</taxon>
        <taxon>Dikarya</taxon>
        <taxon>Ascomycota</taxon>
        <taxon>Pezizomycotina</taxon>
        <taxon>Sordariomycetes</taxon>
        <taxon>Hypocreomycetidae</taxon>
        <taxon>Hypocreales</taxon>
        <taxon>Cordycipitaceae</taxon>
        <taxon>Beauveria</taxon>
    </lineage>
</organism>
<feature type="region of interest" description="Disordered" evidence="1">
    <location>
        <begin position="21"/>
        <end position="57"/>
    </location>
</feature>
<proteinExistence type="predicted"/>
<accession>A0A0A2VJ46</accession>
<dbReference type="OrthoDB" id="4869603at2759"/>
<reference evidence="2 3" key="1">
    <citation type="submission" date="2012-10" db="EMBL/GenBank/DDBJ databases">
        <title>Genome sequencing and analysis of entomopathogenic fungi Beauveria bassiana D1-5.</title>
        <authorList>
            <person name="Li Q."/>
            <person name="Wang L."/>
            <person name="Zhang Z."/>
            <person name="Wang Q."/>
            <person name="Ren J."/>
            <person name="Wang M."/>
            <person name="Xu W."/>
            <person name="Wang J."/>
            <person name="Lu Y."/>
            <person name="Du Q."/>
            <person name="Sun Z."/>
        </authorList>
    </citation>
    <scope>NUCLEOTIDE SEQUENCE [LARGE SCALE GENOMIC DNA]</scope>
    <source>
        <strain evidence="2 3">D1-5</strain>
    </source>
</reference>
<evidence type="ECO:0000313" key="3">
    <source>
        <dbReference type="Proteomes" id="UP000030106"/>
    </source>
</evidence>
<sequence length="134" mass="14338">MNTPTAARQLLRSSVPRLAPRVCAVRQQTRQLSKQEDLGGPGGQEPPPQKPAGPEAFKRNAPLYAGIGLVAIAVYAYLTQPKESQKVAGKAIYAGEKAKDAANRELGNTKEEMVSGMQKMSGRGTDGQKGFRSE</sequence>
<dbReference type="EMBL" id="ANFO01000827">
    <property type="protein sequence ID" value="KGQ06342.1"/>
    <property type="molecule type" value="Genomic_DNA"/>
</dbReference>
<feature type="region of interest" description="Disordered" evidence="1">
    <location>
        <begin position="103"/>
        <end position="134"/>
    </location>
</feature>
<protein>
    <submittedName>
        <fullName evidence="2">Uncharacterized protein</fullName>
    </submittedName>
</protein>
<dbReference type="AlphaFoldDB" id="A0A0A2VJ46"/>
<dbReference type="Proteomes" id="UP000030106">
    <property type="component" value="Unassembled WGS sequence"/>
</dbReference>
<name>A0A0A2VJ46_BEABA</name>
<comment type="caution">
    <text evidence="2">The sequence shown here is derived from an EMBL/GenBank/DDBJ whole genome shotgun (WGS) entry which is preliminary data.</text>
</comment>
<evidence type="ECO:0000256" key="1">
    <source>
        <dbReference type="SAM" id="MobiDB-lite"/>
    </source>
</evidence>
<feature type="compositionally biased region" description="Basic and acidic residues" evidence="1">
    <location>
        <begin position="103"/>
        <end position="113"/>
    </location>
</feature>
<evidence type="ECO:0000313" key="2">
    <source>
        <dbReference type="EMBL" id="KGQ06342.1"/>
    </source>
</evidence>
<gene>
    <name evidence="2" type="ORF">BBAD15_g8339</name>
</gene>
<dbReference type="HOGENOM" id="CLU_1906638_0_0_1"/>